<keyword evidence="2" id="KW-0235">DNA replication</keyword>
<keyword evidence="2" id="KW-0233">DNA recombination</keyword>
<accession>A0A968KQS0</accession>
<name>A0A968KQS0_9SPIO</name>
<comment type="subunit">
    <text evidence="2">Homotetramer.</text>
</comment>
<comment type="caution">
    <text evidence="2">Lacks conserved residue(s) required for the propagation of feature annotation.</text>
</comment>
<evidence type="ECO:0000256" key="2">
    <source>
        <dbReference type="HAMAP-Rule" id="MF_00984"/>
    </source>
</evidence>
<dbReference type="GO" id="GO:0006260">
    <property type="term" value="P:DNA replication"/>
    <property type="evidence" value="ECO:0007669"/>
    <property type="project" value="UniProtKB-UniRule"/>
</dbReference>
<keyword evidence="2" id="KW-0227">DNA damage</keyword>
<dbReference type="Pfam" id="PF00436">
    <property type="entry name" value="SSB"/>
    <property type="match status" value="1"/>
</dbReference>
<feature type="short sequence motif" description="Important for interaction with partner proteins" evidence="2">
    <location>
        <begin position="156"/>
        <end position="161"/>
    </location>
</feature>
<feature type="region of interest" description="Disordered" evidence="4">
    <location>
        <begin position="109"/>
        <end position="161"/>
    </location>
</feature>
<reference evidence="5 6" key="1">
    <citation type="submission" date="2020-03" db="EMBL/GenBank/DDBJ databases">
        <title>Spirochaetal bacteria isolated from arthropods constitute a novel genus Entomospira genus novum within the order Spirochaetales.</title>
        <authorList>
            <person name="Grana-Miraglia L."/>
            <person name="Sikutova S."/>
            <person name="Fingerle V."/>
            <person name="Sing A."/>
            <person name="Castillo-Ramirez S."/>
            <person name="Margos G."/>
            <person name="Rudolf I."/>
        </authorList>
    </citation>
    <scope>NUCLEOTIDE SEQUENCE [LARGE SCALE GENOMIC DNA]</scope>
    <source>
        <strain evidence="5 6">BR193</strain>
    </source>
</reference>
<dbReference type="CDD" id="cd04496">
    <property type="entry name" value="SSB_OBF"/>
    <property type="match status" value="1"/>
</dbReference>
<comment type="caution">
    <text evidence="5">The sequence shown here is derived from an EMBL/GenBank/DDBJ whole genome shotgun (WGS) entry which is preliminary data.</text>
</comment>
<dbReference type="EMBL" id="JAATLJ010000001">
    <property type="protein sequence ID" value="NIZ39988.1"/>
    <property type="molecule type" value="Genomic_DNA"/>
</dbReference>
<dbReference type="Proteomes" id="UP000711995">
    <property type="component" value="Unassembled WGS sequence"/>
</dbReference>
<dbReference type="Gene3D" id="2.40.50.140">
    <property type="entry name" value="Nucleic acid-binding proteins"/>
    <property type="match status" value="1"/>
</dbReference>
<dbReference type="SUPFAM" id="SSF50249">
    <property type="entry name" value="Nucleic acid-binding proteins"/>
    <property type="match status" value="1"/>
</dbReference>
<dbReference type="GO" id="GO:0003697">
    <property type="term" value="F:single-stranded DNA binding"/>
    <property type="evidence" value="ECO:0007669"/>
    <property type="project" value="UniProtKB-UniRule"/>
</dbReference>
<dbReference type="InterPro" id="IPR012340">
    <property type="entry name" value="NA-bd_OB-fold"/>
</dbReference>
<comment type="function">
    <text evidence="2">Plays an important role in DNA replication, recombination and repair. Binds to ssDNA and to an array of partner proteins to recruit them to their sites of action during DNA metabolism.</text>
</comment>
<keyword evidence="2" id="KW-0234">DNA repair</keyword>
<dbReference type="PANTHER" id="PTHR10302:SF27">
    <property type="entry name" value="SINGLE-STRANDED DNA-BINDING PROTEIN"/>
    <property type="match status" value="1"/>
</dbReference>
<evidence type="ECO:0000313" key="5">
    <source>
        <dbReference type="EMBL" id="NIZ39988.1"/>
    </source>
</evidence>
<dbReference type="PIRSF" id="PIRSF002070">
    <property type="entry name" value="SSB"/>
    <property type="match status" value="1"/>
</dbReference>
<gene>
    <name evidence="5" type="primary">ssb</name>
    <name evidence="5" type="ORF">HCT14_00435</name>
</gene>
<keyword evidence="1 2" id="KW-0238">DNA-binding</keyword>
<dbReference type="NCBIfam" id="TIGR00621">
    <property type="entry name" value="ssb"/>
    <property type="match status" value="1"/>
</dbReference>
<dbReference type="InterPro" id="IPR011344">
    <property type="entry name" value="ssDNA-bd"/>
</dbReference>
<dbReference type="GO" id="GO:0006281">
    <property type="term" value="P:DNA repair"/>
    <property type="evidence" value="ECO:0007669"/>
    <property type="project" value="UniProtKB-UniRule"/>
</dbReference>
<feature type="compositionally biased region" description="Polar residues" evidence="4">
    <location>
        <begin position="120"/>
        <end position="133"/>
    </location>
</feature>
<dbReference type="GO" id="GO:0009295">
    <property type="term" value="C:nucleoid"/>
    <property type="evidence" value="ECO:0007669"/>
    <property type="project" value="TreeGrafter"/>
</dbReference>
<organism evidence="5 6">
    <name type="scientific">Entomospira entomophila</name>
    <dbReference type="NCBI Taxonomy" id="2719988"/>
    <lineage>
        <taxon>Bacteria</taxon>
        <taxon>Pseudomonadati</taxon>
        <taxon>Spirochaetota</taxon>
        <taxon>Spirochaetia</taxon>
        <taxon>Spirochaetales</taxon>
        <taxon>Spirochaetaceae</taxon>
        <taxon>Entomospira</taxon>
    </lineage>
</organism>
<dbReference type="GO" id="GO:0006310">
    <property type="term" value="P:DNA recombination"/>
    <property type="evidence" value="ECO:0007669"/>
    <property type="project" value="UniProtKB-UniRule"/>
</dbReference>
<evidence type="ECO:0000256" key="3">
    <source>
        <dbReference type="PIRNR" id="PIRNR002070"/>
    </source>
</evidence>
<dbReference type="PROSITE" id="PS50935">
    <property type="entry name" value="SSB"/>
    <property type="match status" value="1"/>
</dbReference>
<evidence type="ECO:0000313" key="6">
    <source>
        <dbReference type="Proteomes" id="UP000711995"/>
    </source>
</evidence>
<protein>
    <recommendedName>
        <fullName evidence="2 3">Single-stranded DNA-binding protein</fullName>
        <shortName evidence="2">SSB</shortName>
    </recommendedName>
</protein>
<dbReference type="InterPro" id="IPR000424">
    <property type="entry name" value="Primosome_PriB/ssb"/>
</dbReference>
<dbReference type="AlphaFoldDB" id="A0A968KQS0"/>
<evidence type="ECO:0000256" key="4">
    <source>
        <dbReference type="SAM" id="MobiDB-lite"/>
    </source>
</evidence>
<feature type="compositionally biased region" description="Low complexity" evidence="4">
    <location>
        <begin position="135"/>
        <end position="147"/>
    </location>
</feature>
<dbReference type="PANTHER" id="PTHR10302">
    <property type="entry name" value="SINGLE-STRANDED DNA-BINDING PROTEIN"/>
    <property type="match status" value="1"/>
</dbReference>
<dbReference type="RefSeq" id="WP_167699597.1">
    <property type="nucleotide sequence ID" value="NZ_CP118174.1"/>
</dbReference>
<dbReference type="HAMAP" id="MF_00984">
    <property type="entry name" value="SSB"/>
    <property type="match status" value="1"/>
</dbReference>
<keyword evidence="6" id="KW-1185">Reference proteome</keyword>
<sequence>MADVNRVVLVGRLTKDAELKYTTNTNLAITRFSIAVNARRKQEDQWVDEASFFDITLFGKQGETLHNYLQKGKQVAVEGQLRQDRWEQDGQMRSRVYVLADNIMLLGGGNNDQGGERGASFQQGSDFKSQQAPASRPKSNTRSSSPSSMPPPVDFEDDIPF</sequence>
<proteinExistence type="inferred from homology"/>
<evidence type="ECO:0000256" key="1">
    <source>
        <dbReference type="ARBA" id="ARBA00023125"/>
    </source>
</evidence>